<dbReference type="InterPro" id="IPR058561">
    <property type="entry name" value="Exonuc_1_C"/>
</dbReference>
<evidence type="ECO:0000259" key="2">
    <source>
        <dbReference type="PROSITE" id="PS51785"/>
    </source>
</evidence>
<evidence type="ECO:0000313" key="4">
    <source>
        <dbReference type="Proteomes" id="UP000192418"/>
    </source>
</evidence>
<dbReference type="GO" id="GO:0008310">
    <property type="term" value="F:single-stranded DNA 3'-5' DNA exonuclease activity"/>
    <property type="evidence" value="ECO:0007669"/>
    <property type="project" value="UniProtKB-EC"/>
</dbReference>
<dbReference type="OrthoDB" id="9763470at2"/>
<protein>
    <submittedName>
        <fullName evidence="3">Exodeoxyribonuclease I subunit C</fullName>
    </submittedName>
</protein>
<gene>
    <name evidence="3" type="ORF">SAMN02746065_102205</name>
</gene>
<feature type="domain" description="ExoI C-terminal" evidence="2">
    <location>
        <begin position="343"/>
        <end position="478"/>
    </location>
</feature>
<dbReference type="Pfam" id="PF00929">
    <property type="entry name" value="RNase_T"/>
    <property type="match status" value="1"/>
</dbReference>
<dbReference type="RefSeq" id="WP_084066868.1">
    <property type="nucleotide sequence ID" value="NZ_FWXY01000002.1"/>
</dbReference>
<dbReference type="Gene3D" id="3.30.420.10">
    <property type="entry name" value="Ribonuclease H-like superfamily/Ribonuclease H"/>
    <property type="match status" value="1"/>
</dbReference>
<dbReference type="AlphaFoldDB" id="A0A1W1ZD38"/>
<accession>A0A1W1ZD38</accession>
<feature type="domain" description="ExoI SH3-like" evidence="1">
    <location>
        <begin position="192"/>
        <end position="338"/>
    </location>
</feature>
<dbReference type="InterPro" id="IPR013520">
    <property type="entry name" value="Ribonucl_H"/>
</dbReference>
<name>A0A1W1ZD38_9BACT</name>
<dbReference type="CDD" id="cd06138">
    <property type="entry name" value="ExoI_N"/>
    <property type="match status" value="1"/>
</dbReference>
<dbReference type="InterPro" id="IPR036397">
    <property type="entry name" value="RNaseH_sf"/>
</dbReference>
<sequence>MKTFLFYDIETSGLNTAFDQILTFAAIRTDLGLKEIDRTSVVVQLRPDVVPSPGAFITHRLSPASLMKGVCEYDAALAIHRIINAPGTISLGYNTLGFDDEFLRFTFYRNLLDPYTHQYANGCFRMDILPLAVLYRLFVPLDIHWPENDGKPSMKLELISKENALVTSGRAHDAMVDVEATLALAQRLFTRGEMWDYCRTFFNKAHEPTHMGRLERRKIGLAGSFYLGIMVSLSFGAKYNYMAPVLCIGPSRVYGNQTLWLRLDAKGFPGGEAEPVDPDKIFIIRKKKGEPPIVLPPLERFWGRLSPEQQTMAHENMEILANHFSWFTELIEYHKNYTYPVVPDLDADAGLYQEGFFSSMEKNEMAGFHRAAPAGRLDSIKKMSCPRVKNLAARVLFRNFSSEMPPEALDENGGFDRESYMERVRRGGLNPIKGFRNDIRYGADQALKEIADLLADRKQFDAEQIALLEEIHQHIQAM</sequence>
<dbReference type="GO" id="GO:0006281">
    <property type="term" value="P:DNA repair"/>
    <property type="evidence" value="ECO:0007669"/>
    <property type="project" value="UniProtKB-KW"/>
</dbReference>
<dbReference type="SUPFAM" id="SSF53098">
    <property type="entry name" value="Ribonuclease H-like"/>
    <property type="match status" value="1"/>
</dbReference>
<evidence type="ECO:0000313" key="3">
    <source>
        <dbReference type="EMBL" id="SMC46350.1"/>
    </source>
</evidence>
<dbReference type="EMBL" id="FWXY01000002">
    <property type="protein sequence ID" value="SMC46350.1"/>
    <property type="molecule type" value="Genomic_DNA"/>
</dbReference>
<dbReference type="SMART" id="SM00479">
    <property type="entry name" value="EXOIII"/>
    <property type="match status" value="1"/>
</dbReference>
<dbReference type="PROSITE" id="PS51784">
    <property type="entry name" value="EXOI_SH3"/>
    <property type="match status" value="1"/>
</dbReference>
<evidence type="ECO:0000259" key="1">
    <source>
        <dbReference type="PROSITE" id="PS51784"/>
    </source>
</evidence>
<dbReference type="Gene3D" id="1.20.1280.70">
    <property type="entry name" value="Exonuclease ExoI, domain 3"/>
    <property type="match status" value="1"/>
</dbReference>
<dbReference type="InterPro" id="IPR012337">
    <property type="entry name" value="RNaseH-like_sf"/>
</dbReference>
<dbReference type="PROSITE" id="PS51785">
    <property type="entry name" value="EXOI_C"/>
    <property type="match status" value="1"/>
</dbReference>
<dbReference type="GO" id="GO:0003677">
    <property type="term" value="F:DNA binding"/>
    <property type="evidence" value="ECO:0007669"/>
    <property type="project" value="UniProtKB-KW"/>
</dbReference>
<dbReference type="STRING" id="1121400.SAMN02746065_102205"/>
<reference evidence="3 4" key="1">
    <citation type="submission" date="2017-04" db="EMBL/GenBank/DDBJ databases">
        <authorList>
            <person name="Afonso C.L."/>
            <person name="Miller P.J."/>
            <person name="Scott M.A."/>
            <person name="Spackman E."/>
            <person name="Goraichik I."/>
            <person name="Dimitrov K.M."/>
            <person name="Suarez D.L."/>
            <person name="Swayne D.E."/>
        </authorList>
    </citation>
    <scope>NUCLEOTIDE SEQUENCE [LARGE SCALE GENOMIC DNA]</scope>
    <source>
        <strain evidence="3 4">DSM 3385</strain>
    </source>
</reference>
<dbReference type="InterPro" id="IPR034747">
    <property type="entry name" value="EXOI_SH3"/>
</dbReference>
<dbReference type="Proteomes" id="UP000192418">
    <property type="component" value="Unassembled WGS sequence"/>
</dbReference>
<keyword evidence="4" id="KW-1185">Reference proteome</keyword>
<organism evidence="3 4">
    <name type="scientific">Desulfocicer vacuolatum DSM 3385</name>
    <dbReference type="NCBI Taxonomy" id="1121400"/>
    <lineage>
        <taxon>Bacteria</taxon>
        <taxon>Pseudomonadati</taxon>
        <taxon>Thermodesulfobacteriota</taxon>
        <taxon>Desulfobacteria</taxon>
        <taxon>Desulfobacterales</taxon>
        <taxon>Desulfobacteraceae</taxon>
        <taxon>Desulfocicer</taxon>
    </lineage>
</organism>
<dbReference type="GO" id="GO:0046872">
    <property type="term" value="F:metal ion binding"/>
    <property type="evidence" value="ECO:0007669"/>
    <property type="project" value="UniProtKB-KW"/>
</dbReference>
<proteinExistence type="predicted"/>